<dbReference type="RefSeq" id="WP_182513307.1">
    <property type="nucleotide sequence ID" value="NZ_JACJIQ010000009.1"/>
</dbReference>
<gene>
    <name evidence="1" type="ORF">FHS90_002652</name>
</gene>
<sequence>MKNVFKILFVLFISSCSNSTQESSPATLVEEELALKPDTLLAKKSTADSSQKVADTSTDENESGECVFDQTTQTDEFLQNIKELNGYKWDYEKRTATFVLETGDTLLISRGGCNHFAVSAEFRLRNDKTDYTKWSNVYKKVLWIAKALDKEFDFQELKNDIEANKVTIEKYDHADIASFSSEILVDRDYSIVRELGPEVKVITLSYSIV</sequence>
<evidence type="ECO:0000313" key="2">
    <source>
        <dbReference type="Proteomes" id="UP000563094"/>
    </source>
</evidence>
<dbReference type="EMBL" id="JACJIQ010000009">
    <property type="protein sequence ID" value="MBA9077933.1"/>
    <property type="molecule type" value="Genomic_DNA"/>
</dbReference>
<dbReference type="Proteomes" id="UP000563094">
    <property type="component" value="Unassembled WGS sequence"/>
</dbReference>
<protein>
    <submittedName>
        <fullName evidence="1">Uncharacterized protein</fullName>
    </submittedName>
</protein>
<organism evidence="1 2">
    <name type="scientific">Rufibacter quisquiliarum</name>
    <dbReference type="NCBI Taxonomy" id="1549639"/>
    <lineage>
        <taxon>Bacteria</taxon>
        <taxon>Pseudomonadati</taxon>
        <taxon>Bacteroidota</taxon>
        <taxon>Cytophagia</taxon>
        <taxon>Cytophagales</taxon>
        <taxon>Hymenobacteraceae</taxon>
        <taxon>Rufibacter</taxon>
    </lineage>
</organism>
<name>A0A839GJL7_9BACT</name>
<reference evidence="1 2" key="1">
    <citation type="submission" date="2020-08" db="EMBL/GenBank/DDBJ databases">
        <title>Genomic Encyclopedia of Type Strains, Phase IV (KMG-IV): sequencing the most valuable type-strain genomes for metagenomic binning, comparative biology and taxonomic classification.</title>
        <authorList>
            <person name="Goeker M."/>
        </authorList>
    </citation>
    <scope>NUCLEOTIDE SEQUENCE [LARGE SCALE GENOMIC DNA]</scope>
    <source>
        <strain evidence="1 2">DSM 29854</strain>
    </source>
</reference>
<dbReference type="AlphaFoldDB" id="A0A839GJL7"/>
<keyword evidence="2" id="KW-1185">Reference proteome</keyword>
<evidence type="ECO:0000313" key="1">
    <source>
        <dbReference type="EMBL" id="MBA9077933.1"/>
    </source>
</evidence>
<accession>A0A839GJL7</accession>
<proteinExistence type="predicted"/>
<comment type="caution">
    <text evidence="1">The sequence shown here is derived from an EMBL/GenBank/DDBJ whole genome shotgun (WGS) entry which is preliminary data.</text>
</comment>